<organism evidence="2 3">
    <name type="scientific">Portunus trituberculatus</name>
    <name type="common">Swimming crab</name>
    <name type="synonym">Neptunus trituberculatus</name>
    <dbReference type="NCBI Taxonomy" id="210409"/>
    <lineage>
        <taxon>Eukaryota</taxon>
        <taxon>Metazoa</taxon>
        <taxon>Ecdysozoa</taxon>
        <taxon>Arthropoda</taxon>
        <taxon>Crustacea</taxon>
        <taxon>Multicrustacea</taxon>
        <taxon>Malacostraca</taxon>
        <taxon>Eumalacostraca</taxon>
        <taxon>Eucarida</taxon>
        <taxon>Decapoda</taxon>
        <taxon>Pleocyemata</taxon>
        <taxon>Brachyura</taxon>
        <taxon>Eubrachyura</taxon>
        <taxon>Portunoidea</taxon>
        <taxon>Portunidae</taxon>
        <taxon>Portuninae</taxon>
        <taxon>Portunus</taxon>
    </lineage>
</organism>
<proteinExistence type="predicted"/>
<sequence length="149" mass="16033">MLRSGLAGRGRKVAETSIITSKNTNTRCTTKIIFRGKDGKLKSRRPAAGGRQFSALIRCVHGRPEAVRRGSGGLGQDSGAARSQGGVPTSRPDIFRLPKTYVLLFSSVVRRLMSVFVVGELRQRNQAVGLVSDCLFGGREGGREVEGCD</sequence>
<reference evidence="2 3" key="1">
    <citation type="submission" date="2019-05" db="EMBL/GenBank/DDBJ databases">
        <title>Another draft genome of Portunus trituberculatus and its Hox gene families provides insights of decapod evolution.</title>
        <authorList>
            <person name="Jeong J.-H."/>
            <person name="Song I."/>
            <person name="Kim S."/>
            <person name="Choi T."/>
            <person name="Kim D."/>
            <person name="Ryu S."/>
            <person name="Kim W."/>
        </authorList>
    </citation>
    <scope>NUCLEOTIDE SEQUENCE [LARGE SCALE GENOMIC DNA]</scope>
    <source>
        <tissue evidence="2">Muscle</tissue>
    </source>
</reference>
<evidence type="ECO:0000313" key="3">
    <source>
        <dbReference type="Proteomes" id="UP000324222"/>
    </source>
</evidence>
<evidence type="ECO:0000256" key="1">
    <source>
        <dbReference type="SAM" id="MobiDB-lite"/>
    </source>
</evidence>
<dbReference type="AlphaFoldDB" id="A0A5B7E2V9"/>
<name>A0A5B7E2V9_PORTR</name>
<gene>
    <name evidence="2" type="ORF">E2C01_020935</name>
</gene>
<keyword evidence="3" id="KW-1185">Reference proteome</keyword>
<accession>A0A5B7E2V9</accession>
<dbReference type="Proteomes" id="UP000324222">
    <property type="component" value="Unassembled WGS sequence"/>
</dbReference>
<comment type="caution">
    <text evidence="2">The sequence shown here is derived from an EMBL/GenBank/DDBJ whole genome shotgun (WGS) entry which is preliminary data.</text>
</comment>
<evidence type="ECO:0000313" key="2">
    <source>
        <dbReference type="EMBL" id="MPC27755.1"/>
    </source>
</evidence>
<protein>
    <submittedName>
        <fullName evidence="2">Uncharacterized protein</fullName>
    </submittedName>
</protein>
<dbReference type="EMBL" id="VSRR010001798">
    <property type="protein sequence ID" value="MPC27755.1"/>
    <property type="molecule type" value="Genomic_DNA"/>
</dbReference>
<feature type="region of interest" description="Disordered" evidence="1">
    <location>
        <begin position="68"/>
        <end position="89"/>
    </location>
</feature>